<comment type="caution">
    <text evidence="3">The sequence shown here is derived from an EMBL/GenBank/DDBJ whole genome shotgun (WGS) entry which is preliminary data.</text>
</comment>
<dbReference type="EMBL" id="SODP01000002">
    <property type="protein sequence ID" value="TDW71033.1"/>
    <property type="molecule type" value="Genomic_DNA"/>
</dbReference>
<feature type="domain" description="NADP-dependent oxidoreductase" evidence="2">
    <location>
        <begin position="19"/>
        <end position="290"/>
    </location>
</feature>
<dbReference type="GO" id="GO:0005737">
    <property type="term" value="C:cytoplasm"/>
    <property type="evidence" value="ECO:0007669"/>
    <property type="project" value="TreeGrafter"/>
</dbReference>
<keyword evidence="1" id="KW-0560">Oxidoreductase</keyword>
<dbReference type="OrthoDB" id="3664926at2"/>
<dbReference type="PANTHER" id="PTHR43625:SF40">
    <property type="entry name" value="ALDO-KETO REDUCTASE YAKC [NADP(+)]"/>
    <property type="match status" value="1"/>
</dbReference>
<gene>
    <name evidence="3" type="ORF">EV653_5103</name>
</gene>
<dbReference type="InterPro" id="IPR036812">
    <property type="entry name" value="NAD(P)_OxRdtase_dom_sf"/>
</dbReference>
<evidence type="ECO:0000313" key="4">
    <source>
        <dbReference type="Proteomes" id="UP000295146"/>
    </source>
</evidence>
<dbReference type="InterPro" id="IPR023210">
    <property type="entry name" value="NADP_OxRdtase_dom"/>
</dbReference>
<dbReference type="Gene3D" id="3.20.20.100">
    <property type="entry name" value="NADP-dependent oxidoreductase domain"/>
    <property type="match status" value="1"/>
</dbReference>
<dbReference type="InterPro" id="IPR050791">
    <property type="entry name" value="Aldo-Keto_reductase"/>
</dbReference>
<sequence length="292" mass="30689">MAADTNKTRRIGDVEVSAIGLGGMPMSIEGRPDEARSIATIHAALDAGITLIDTADAYHLTATDDGHNESLIAKALASYGGDTSDVLVATKGGHLRPGDGSWTLDGSPKHIAEAAEASLKRLGVEAIGLYQFHRPDPKTPYEDSVGAIRDLLDAGKIRMAGISNANPAQIKQANEILGGRLVSVQNQFSPKFRSSEPELELCDELGIAFLPWSPLGGISNAGELGAKYPAFQTLAAELGVSPQKLTLAWMLAKSPVVIPIPGASRPETIRDSYSAVDLQLTADQVAVLDASE</sequence>
<evidence type="ECO:0000256" key="1">
    <source>
        <dbReference type="ARBA" id="ARBA00023002"/>
    </source>
</evidence>
<dbReference type="PANTHER" id="PTHR43625">
    <property type="entry name" value="AFLATOXIN B1 ALDEHYDE REDUCTASE"/>
    <property type="match status" value="1"/>
</dbReference>
<dbReference type="SUPFAM" id="SSF51430">
    <property type="entry name" value="NAD(P)-linked oxidoreductase"/>
    <property type="match status" value="1"/>
</dbReference>
<evidence type="ECO:0000313" key="3">
    <source>
        <dbReference type="EMBL" id="TDW71033.1"/>
    </source>
</evidence>
<organism evidence="3 4">
    <name type="scientific">Kribbella pratensis</name>
    <dbReference type="NCBI Taxonomy" id="2512112"/>
    <lineage>
        <taxon>Bacteria</taxon>
        <taxon>Bacillati</taxon>
        <taxon>Actinomycetota</taxon>
        <taxon>Actinomycetes</taxon>
        <taxon>Propionibacteriales</taxon>
        <taxon>Kribbellaceae</taxon>
        <taxon>Kribbella</taxon>
    </lineage>
</organism>
<dbReference type="Pfam" id="PF00248">
    <property type="entry name" value="Aldo_ket_red"/>
    <property type="match status" value="1"/>
</dbReference>
<dbReference type="RefSeq" id="WP_134106141.1">
    <property type="nucleotide sequence ID" value="NZ_SODP01000002.1"/>
</dbReference>
<accession>A0A4R8CBS2</accession>
<keyword evidence="4" id="KW-1185">Reference proteome</keyword>
<evidence type="ECO:0000259" key="2">
    <source>
        <dbReference type="Pfam" id="PF00248"/>
    </source>
</evidence>
<name>A0A4R8CBS2_9ACTN</name>
<reference evidence="3 4" key="1">
    <citation type="submission" date="2019-03" db="EMBL/GenBank/DDBJ databases">
        <title>Genomic Encyclopedia of Type Strains, Phase III (KMG-III): the genomes of soil and plant-associated and newly described type strains.</title>
        <authorList>
            <person name="Whitman W."/>
        </authorList>
    </citation>
    <scope>NUCLEOTIDE SEQUENCE [LARGE SCALE GENOMIC DNA]</scope>
    <source>
        <strain evidence="3 4">VKM Ac-2573</strain>
    </source>
</reference>
<dbReference type="AlphaFoldDB" id="A0A4R8CBS2"/>
<proteinExistence type="predicted"/>
<dbReference type="GO" id="GO:0016491">
    <property type="term" value="F:oxidoreductase activity"/>
    <property type="evidence" value="ECO:0007669"/>
    <property type="project" value="UniProtKB-KW"/>
</dbReference>
<dbReference type="CDD" id="cd19088">
    <property type="entry name" value="AKR_AKR13B1"/>
    <property type="match status" value="1"/>
</dbReference>
<dbReference type="Proteomes" id="UP000295146">
    <property type="component" value="Unassembled WGS sequence"/>
</dbReference>
<protein>
    <submittedName>
        <fullName evidence="3">Aryl-alcohol dehydrogenase-like predicted oxidoreductase</fullName>
    </submittedName>
</protein>